<dbReference type="CDD" id="cd05233">
    <property type="entry name" value="SDR_c"/>
    <property type="match status" value="1"/>
</dbReference>
<dbReference type="PANTHER" id="PTHR43669:SF3">
    <property type="entry name" value="ALCOHOL DEHYDROGENASE, PUTATIVE (AFU_ORTHOLOGUE AFUA_3G03445)-RELATED"/>
    <property type="match status" value="1"/>
</dbReference>
<dbReference type="InterPro" id="IPR036291">
    <property type="entry name" value="NAD(P)-bd_dom_sf"/>
</dbReference>
<dbReference type="Gene3D" id="3.40.50.720">
    <property type="entry name" value="NAD(P)-binding Rossmann-like Domain"/>
    <property type="match status" value="1"/>
</dbReference>
<dbReference type="STRING" id="1448320.A0A319DIH2"/>
<evidence type="ECO:0000256" key="1">
    <source>
        <dbReference type="ARBA" id="ARBA00006484"/>
    </source>
</evidence>
<organism evidence="3 4">
    <name type="scientific">Aspergillus ellipticus CBS 707.79</name>
    <dbReference type="NCBI Taxonomy" id="1448320"/>
    <lineage>
        <taxon>Eukaryota</taxon>
        <taxon>Fungi</taxon>
        <taxon>Dikarya</taxon>
        <taxon>Ascomycota</taxon>
        <taxon>Pezizomycotina</taxon>
        <taxon>Eurotiomycetes</taxon>
        <taxon>Eurotiomycetidae</taxon>
        <taxon>Eurotiales</taxon>
        <taxon>Aspergillaceae</taxon>
        <taxon>Aspergillus</taxon>
        <taxon>Aspergillus subgen. Circumdati</taxon>
    </lineage>
</organism>
<gene>
    <name evidence="3" type="ORF">BO71DRAFT_407107</name>
</gene>
<evidence type="ECO:0000313" key="4">
    <source>
        <dbReference type="Proteomes" id="UP000247810"/>
    </source>
</evidence>
<dbReference type="OrthoDB" id="1933717at2759"/>
<dbReference type="PRINTS" id="PR00081">
    <property type="entry name" value="GDHRDH"/>
</dbReference>
<dbReference type="Proteomes" id="UP000247810">
    <property type="component" value="Unassembled WGS sequence"/>
</dbReference>
<dbReference type="SUPFAM" id="SSF51735">
    <property type="entry name" value="NAD(P)-binding Rossmann-fold domains"/>
    <property type="match status" value="1"/>
</dbReference>
<dbReference type="Pfam" id="PF00106">
    <property type="entry name" value="adh_short"/>
    <property type="match status" value="1"/>
</dbReference>
<name>A0A319DIH2_9EURO</name>
<dbReference type="PANTHER" id="PTHR43669">
    <property type="entry name" value="5-KETO-D-GLUCONATE 5-REDUCTASE"/>
    <property type="match status" value="1"/>
</dbReference>
<evidence type="ECO:0000313" key="3">
    <source>
        <dbReference type="EMBL" id="PYH97346.1"/>
    </source>
</evidence>
<keyword evidence="2" id="KW-0560">Oxidoreductase</keyword>
<accession>A0A319DIH2</accession>
<reference evidence="3 4" key="1">
    <citation type="submission" date="2018-02" db="EMBL/GenBank/DDBJ databases">
        <title>The genomes of Aspergillus section Nigri reveals drivers in fungal speciation.</title>
        <authorList>
            <consortium name="DOE Joint Genome Institute"/>
            <person name="Vesth T.C."/>
            <person name="Nybo J."/>
            <person name="Theobald S."/>
            <person name="Brandl J."/>
            <person name="Frisvad J.C."/>
            <person name="Nielsen K.F."/>
            <person name="Lyhne E.K."/>
            <person name="Kogle M.E."/>
            <person name="Kuo A."/>
            <person name="Riley R."/>
            <person name="Clum A."/>
            <person name="Nolan M."/>
            <person name="Lipzen A."/>
            <person name="Salamov A."/>
            <person name="Henrissat B."/>
            <person name="Wiebenga A."/>
            <person name="De vries R.P."/>
            <person name="Grigoriev I.V."/>
            <person name="Mortensen U.H."/>
            <person name="Andersen M.R."/>
            <person name="Baker S.E."/>
        </authorList>
    </citation>
    <scope>NUCLEOTIDE SEQUENCE [LARGE SCALE GENOMIC DNA]</scope>
    <source>
        <strain evidence="3 4">CBS 707.79</strain>
    </source>
</reference>
<sequence>MSLTPSQSNAQACRDFVPTLHTAPYPAIDPSLVKLPSPYVVCIIGGRGAAAGGLARSFARAGASGIILAARTRPALDDTANEVRSINPATKVVVAECDVTSTSSVEALASTTKATFDGHLDVVVVNSGYSGPMTADVVQESPADFQSAFEVNTIGTFHAAHHFLPLLLGTQSGAKAFIAISSMATPTVAGHTHYCVSKAAQARFVEMLYEQYAGRGLFCASVHPGGLKSEFSNKSMPKQFHHLLTDSPDLVGSFCVWLTKPGDSNRQLSALNGRFLSCKWDVCELEERFDAILEKDLLRFRVAVDL</sequence>
<dbReference type="VEuPathDB" id="FungiDB:BO71DRAFT_407107"/>
<proteinExistence type="inferred from homology"/>
<dbReference type="EMBL" id="KZ825826">
    <property type="protein sequence ID" value="PYH97346.1"/>
    <property type="molecule type" value="Genomic_DNA"/>
</dbReference>
<comment type="similarity">
    <text evidence="1">Belongs to the short-chain dehydrogenases/reductases (SDR) family.</text>
</comment>
<evidence type="ECO:0000256" key="2">
    <source>
        <dbReference type="ARBA" id="ARBA00023002"/>
    </source>
</evidence>
<dbReference type="GO" id="GO:0016491">
    <property type="term" value="F:oxidoreductase activity"/>
    <property type="evidence" value="ECO:0007669"/>
    <property type="project" value="UniProtKB-KW"/>
</dbReference>
<keyword evidence="4" id="KW-1185">Reference proteome</keyword>
<dbReference type="InterPro" id="IPR002347">
    <property type="entry name" value="SDR_fam"/>
</dbReference>
<dbReference type="AlphaFoldDB" id="A0A319DIH2"/>
<protein>
    <submittedName>
        <fullName evidence="3">NAD(P)-binding protein</fullName>
    </submittedName>
</protein>